<gene>
    <name evidence="2" type="ORF">D8674_028740</name>
</gene>
<name>A0A5N5I067_9ROSA</name>
<reference evidence="2 3" key="3">
    <citation type="submission" date="2019-11" db="EMBL/GenBank/DDBJ databases">
        <title>A de novo genome assembly of a pear dwarfing rootstock.</title>
        <authorList>
            <person name="Wang F."/>
            <person name="Wang J."/>
            <person name="Li S."/>
            <person name="Zhang Y."/>
            <person name="Fang M."/>
            <person name="Ma L."/>
            <person name="Zhao Y."/>
            <person name="Jiang S."/>
        </authorList>
    </citation>
    <scope>NUCLEOTIDE SEQUENCE [LARGE SCALE GENOMIC DNA]</scope>
    <source>
        <strain evidence="2">S2</strain>
        <tissue evidence="2">Leaf</tissue>
    </source>
</reference>
<keyword evidence="3" id="KW-1185">Reference proteome</keyword>
<evidence type="ECO:0000313" key="2">
    <source>
        <dbReference type="EMBL" id="KAB2632493.1"/>
    </source>
</evidence>
<dbReference type="SUPFAM" id="SSF52833">
    <property type="entry name" value="Thioredoxin-like"/>
    <property type="match status" value="1"/>
</dbReference>
<evidence type="ECO:0000259" key="1">
    <source>
        <dbReference type="Pfam" id="PF00462"/>
    </source>
</evidence>
<reference evidence="2 3" key="1">
    <citation type="submission" date="2019-09" db="EMBL/GenBank/DDBJ databases">
        <authorList>
            <person name="Ou C."/>
        </authorList>
    </citation>
    <scope>NUCLEOTIDE SEQUENCE [LARGE SCALE GENOMIC DNA]</scope>
    <source>
        <strain evidence="2">S2</strain>
        <tissue evidence="2">Leaf</tissue>
    </source>
</reference>
<feature type="domain" description="Glutaredoxin" evidence="1">
    <location>
        <begin position="72"/>
        <end position="141"/>
    </location>
</feature>
<dbReference type="AlphaFoldDB" id="A0A5N5I067"/>
<organism evidence="2 3">
    <name type="scientific">Pyrus ussuriensis x Pyrus communis</name>
    <dbReference type="NCBI Taxonomy" id="2448454"/>
    <lineage>
        <taxon>Eukaryota</taxon>
        <taxon>Viridiplantae</taxon>
        <taxon>Streptophyta</taxon>
        <taxon>Embryophyta</taxon>
        <taxon>Tracheophyta</taxon>
        <taxon>Spermatophyta</taxon>
        <taxon>Magnoliopsida</taxon>
        <taxon>eudicotyledons</taxon>
        <taxon>Gunneridae</taxon>
        <taxon>Pentapetalae</taxon>
        <taxon>rosids</taxon>
        <taxon>fabids</taxon>
        <taxon>Rosales</taxon>
        <taxon>Rosaceae</taxon>
        <taxon>Amygdaloideae</taxon>
        <taxon>Maleae</taxon>
        <taxon>Pyrus</taxon>
    </lineage>
</organism>
<dbReference type="Proteomes" id="UP000327157">
    <property type="component" value="Chromosome 6"/>
</dbReference>
<dbReference type="PANTHER" id="PTHR45669:SF22">
    <property type="entry name" value="GLUTAREDOXIN DOMAIN-CONTAINING CYSTEINE-RICH PROTEIN CG12206-RELATED"/>
    <property type="match status" value="1"/>
</dbReference>
<sequence>MDGLDVDSFRLSPFPPPKPFVFLDPKTPDRENSNLNRAILKSSYESVFRVNNKKDTLDQFEKIFPPGRENKVVVYTTLRGVRRTFEECNAVRAEIEGLRVMIVKHDVSMDSGFREKLSDLMKGKGKEATVPPWVFVNRRYIGGSEEVLKILEEGLLGEILVRCPKKKAGSVCEGCGKARLLPNTIILLFFPKSLLQKKFTKHCCFISQLLILTAHHKQLFFKAHQYQTSP</sequence>
<accession>A0A5N5I067</accession>
<dbReference type="EMBL" id="SMOL01000120">
    <property type="protein sequence ID" value="KAB2632493.1"/>
    <property type="molecule type" value="Genomic_DNA"/>
</dbReference>
<dbReference type="Gene3D" id="3.40.30.10">
    <property type="entry name" value="Glutaredoxin"/>
    <property type="match status" value="1"/>
</dbReference>
<dbReference type="Pfam" id="PF00462">
    <property type="entry name" value="Glutaredoxin"/>
    <property type="match status" value="1"/>
</dbReference>
<comment type="caution">
    <text evidence="2">The sequence shown here is derived from an EMBL/GenBank/DDBJ whole genome shotgun (WGS) entry which is preliminary data.</text>
</comment>
<dbReference type="OrthoDB" id="423313at2759"/>
<reference evidence="3" key="2">
    <citation type="submission" date="2019-10" db="EMBL/GenBank/DDBJ databases">
        <title>A de novo genome assembly of a pear dwarfing rootstock.</title>
        <authorList>
            <person name="Wang F."/>
            <person name="Wang J."/>
            <person name="Li S."/>
            <person name="Zhang Y."/>
            <person name="Fang M."/>
            <person name="Ma L."/>
            <person name="Zhao Y."/>
            <person name="Jiang S."/>
        </authorList>
    </citation>
    <scope>NUCLEOTIDE SEQUENCE [LARGE SCALE GENOMIC DNA]</scope>
</reference>
<dbReference type="InterPro" id="IPR036249">
    <property type="entry name" value="Thioredoxin-like_sf"/>
</dbReference>
<protein>
    <recommendedName>
        <fullName evidence="1">Glutaredoxin domain-containing protein</fullName>
    </recommendedName>
</protein>
<dbReference type="InterPro" id="IPR002109">
    <property type="entry name" value="Glutaredoxin"/>
</dbReference>
<dbReference type="PROSITE" id="PS51354">
    <property type="entry name" value="GLUTAREDOXIN_2"/>
    <property type="match status" value="1"/>
</dbReference>
<dbReference type="PANTHER" id="PTHR45669">
    <property type="entry name" value="GLUTAREDOXIN DOMAIN-CONTAINING CYSTEINE-RICH PROTEIN CG12206-RELATED"/>
    <property type="match status" value="1"/>
</dbReference>
<proteinExistence type="predicted"/>
<evidence type="ECO:0000313" key="3">
    <source>
        <dbReference type="Proteomes" id="UP000327157"/>
    </source>
</evidence>